<dbReference type="RefSeq" id="WP_126833624.1">
    <property type="nucleotide sequence ID" value="NZ_PIPT01000004.1"/>
</dbReference>
<reference evidence="4" key="1">
    <citation type="journal article" date="2018" name="Front. Microbiol.">
        <title>Genome-Based Analysis Reveals the Taxonomy and Diversity of the Family Idiomarinaceae.</title>
        <authorList>
            <person name="Liu Y."/>
            <person name="Lai Q."/>
            <person name="Shao Z."/>
        </authorList>
    </citation>
    <scope>NUCLEOTIDE SEQUENCE [LARGE SCALE GENOMIC DNA]</scope>
    <source>
        <strain evidence="4">SW15</strain>
    </source>
</reference>
<accession>A0A432XHH0</accession>
<feature type="domain" description="WCX" evidence="2">
    <location>
        <begin position="268"/>
        <end position="335"/>
    </location>
</feature>
<dbReference type="Pfam" id="PF25583">
    <property type="entry name" value="WCX"/>
    <property type="match status" value="1"/>
</dbReference>
<dbReference type="Proteomes" id="UP000286678">
    <property type="component" value="Unassembled WGS sequence"/>
</dbReference>
<feature type="domain" description="WYL" evidence="1">
    <location>
        <begin position="162"/>
        <end position="226"/>
    </location>
</feature>
<dbReference type="EMBL" id="PIPT01000004">
    <property type="protein sequence ID" value="RUO48171.1"/>
    <property type="molecule type" value="Genomic_DNA"/>
</dbReference>
<comment type="caution">
    <text evidence="3">The sequence shown here is derived from an EMBL/GenBank/DDBJ whole genome shotgun (WGS) entry which is preliminary data.</text>
</comment>
<evidence type="ECO:0000313" key="4">
    <source>
        <dbReference type="Proteomes" id="UP000286678"/>
    </source>
</evidence>
<dbReference type="Pfam" id="PF13280">
    <property type="entry name" value="WYL"/>
    <property type="match status" value="1"/>
</dbReference>
<evidence type="ECO:0000313" key="3">
    <source>
        <dbReference type="EMBL" id="RUO48171.1"/>
    </source>
</evidence>
<dbReference type="InterPro" id="IPR057727">
    <property type="entry name" value="WCX_dom"/>
</dbReference>
<protein>
    <submittedName>
        <fullName evidence="3">Uncharacterized protein</fullName>
    </submittedName>
</protein>
<gene>
    <name evidence="3" type="ORF">CWE21_06400</name>
</gene>
<proteinExistence type="predicted"/>
<dbReference type="InterPro" id="IPR026881">
    <property type="entry name" value="WYL_dom"/>
</dbReference>
<dbReference type="PANTHER" id="PTHR34580">
    <property type="match status" value="1"/>
</dbReference>
<dbReference type="OrthoDB" id="8595817at2"/>
<dbReference type="InterPro" id="IPR051534">
    <property type="entry name" value="CBASS_pafABC_assoc_protein"/>
</dbReference>
<dbReference type="PANTHER" id="PTHR34580:SF1">
    <property type="entry name" value="PROTEIN PAFC"/>
    <property type="match status" value="1"/>
</dbReference>
<evidence type="ECO:0000259" key="2">
    <source>
        <dbReference type="Pfam" id="PF25583"/>
    </source>
</evidence>
<sequence>MEGHTTANASLTIRCIYMLLALYEKDRTTAELLEYLAEKELASVSKRTIQRNLEDLEGHFGLSRKPKTAASEPDIWQLQQQEFERLLELEDPVALALVIAQQQLAELGPMSVFKPVEGLFQRAREQLAVRKSLASLWYQRVKVTGASHRLTGPELDSEKSQRLLEVALKQVAVRLCYHPHQGDPGQTLRATALAVFYRGAVAYLVIRDHANDRVRQLPFSRISEVREIVTDDPRVGDFELDSYAASGALAYKFGEPFRLEAIIFNSIRREIEDAPLGDNQELLPLEGQPNCRLLRVTVPYTLNLVQWLLARAAYLKILAPSEFRDKFQEELRRALANFESEQLQVPTQRNFAAVKK</sequence>
<dbReference type="AlphaFoldDB" id="A0A432XHH0"/>
<name>A0A432XHH0_9GAMM</name>
<evidence type="ECO:0000259" key="1">
    <source>
        <dbReference type="Pfam" id="PF13280"/>
    </source>
</evidence>
<organism evidence="3 4">
    <name type="scientific">Pseudidiomarina aquimaris</name>
    <dbReference type="NCBI Taxonomy" id="641841"/>
    <lineage>
        <taxon>Bacteria</taxon>
        <taxon>Pseudomonadati</taxon>
        <taxon>Pseudomonadota</taxon>
        <taxon>Gammaproteobacteria</taxon>
        <taxon>Alteromonadales</taxon>
        <taxon>Idiomarinaceae</taxon>
        <taxon>Pseudidiomarina</taxon>
    </lineage>
</organism>
<keyword evidence="4" id="KW-1185">Reference proteome</keyword>